<name>A0A6J7WWI7_9CAUD</name>
<evidence type="ECO:0000313" key="1">
    <source>
        <dbReference type="EMBL" id="CAB5222321.1"/>
    </source>
</evidence>
<organism evidence="1">
    <name type="scientific">uncultured Caudovirales phage</name>
    <dbReference type="NCBI Taxonomy" id="2100421"/>
    <lineage>
        <taxon>Viruses</taxon>
        <taxon>Duplodnaviria</taxon>
        <taxon>Heunggongvirae</taxon>
        <taxon>Uroviricota</taxon>
        <taxon>Caudoviricetes</taxon>
        <taxon>Peduoviridae</taxon>
        <taxon>Maltschvirus</taxon>
        <taxon>Maltschvirus maltsch</taxon>
    </lineage>
</organism>
<protein>
    <submittedName>
        <fullName evidence="1">Uncharacterized protein</fullName>
    </submittedName>
</protein>
<accession>A0A6J7WWI7</accession>
<sequence length="81" mass="9206">MYGAPAIRVIANSQEEWFYDVVEAVQFVKENWKHGKALDARMQSGRYYEAIYTITEHGEMYASPLYAELLLSAPVKMGTAV</sequence>
<dbReference type="EMBL" id="LR798301">
    <property type="protein sequence ID" value="CAB5222321.1"/>
    <property type="molecule type" value="Genomic_DNA"/>
</dbReference>
<proteinExistence type="predicted"/>
<reference evidence="1" key="1">
    <citation type="submission" date="2020-05" db="EMBL/GenBank/DDBJ databases">
        <authorList>
            <person name="Chiriac C."/>
            <person name="Salcher M."/>
            <person name="Ghai R."/>
            <person name="Kavagutti S V."/>
        </authorList>
    </citation>
    <scope>NUCLEOTIDE SEQUENCE</scope>
</reference>
<gene>
    <name evidence="1" type="ORF">UFOVP361_121</name>
</gene>